<accession>A0ABR3GTH5</accession>
<name>A0ABR3GTH5_9PEZI</name>
<dbReference type="Proteomes" id="UP001447188">
    <property type="component" value="Unassembled WGS sequence"/>
</dbReference>
<dbReference type="EMBL" id="JBBBZM010000014">
    <property type="protein sequence ID" value="KAL0639128.1"/>
    <property type="molecule type" value="Genomic_DNA"/>
</dbReference>
<dbReference type="Pfam" id="PF13279">
    <property type="entry name" value="4HBT_2"/>
    <property type="match status" value="1"/>
</dbReference>
<dbReference type="SUPFAM" id="SSF54637">
    <property type="entry name" value="Thioesterase/thiol ester dehydrase-isomerase"/>
    <property type="match status" value="1"/>
</dbReference>
<protein>
    <submittedName>
        <fullName evidence="1">Uncharacterized protein</fullName>
    </submittedName>
</protein>
<reference evidence="1 2" key="1">
    <citation type="submission" date="2024-02" db="EMBL/GenBank/DDBJ databases">
        <title>Discinaceae phylogenomics.</title>
        <authorList>
            <person name="Dirks A.C."/>
            <person name="James T.Y."/>
        </authorList>
    </citation>
    <scope>NUCLEOTIDE SEQUENCE [LARGE SCALE GENOMIC DNA]</scope>
    <source>
        <strain evidence="1 2">ACD0624</strain>
    </source>
</reference>
<evidence type="ECO:0000313" key="1">
    <source>
        <dbReference type="EMBL" id="KAL0639128.1"/>
    </source>
</evidence>
<sequence length="222" mass="25648">MIVPQFLYCRLPVNAYIGIRTLSTISQSPSSNNALWLSETKSRLGKLFFHGTTTEEVKEASVILKDLTKNWREYVAASEGFLTGEKWRGLYKHNVVWGDMDSMGIFYLTPERPIEWPDKVSVYHRLGTVSKDSFTLDVMVLSEKHQRLAARCLEDIVIYNYRPVNKTQRPGKAPIPDFMNAQFDEITMLQKEVKENALDGIKDITEKTNILERRVLEKKEMI</sequence>
<evidence type="ECO:0000313" key="2">
    <source>
        <dbReference type="Proteomes" id="UP001447188"/>
    </source>
</evidence>
<organism evidence="1 2">
    <name type="scientific">Discina gigas</name>
    <dbReference type="NCBI Taxonomy" id="1032678"/>
    <lineage>
        <taxon>Eukaryota</taxon>
        <taxon>Fungi</taxon>
        <taxon>Dikarya</taxon>
        <taxon>Ascomycota</taxon>
        <taxon>Pezizomycotina</taxon>
        <taxon>Pezizomycetes</taxon>
        <taxon>Pezizales</taxon>
        <taxon>Discinaceae</taxon>
        <taxon>Discina</taxon>
    </lineage>
</organism>
<comment type="caution">
    <text evidence="1">The sequence shown here is derived from an EMBL/GenBank/DDBJ whole genome shotgun (WGS) entry which is preliminary data.</text>
</comment>
<dbReference type="InterPro" id="IPR029069">
    <property type="entry name" value="HotDog_dom_sf"/>
</dbReference>
<dbReference type="Gene3D" id="3.10.129.10">
    <property type="entry name" value="Hotdog Thioesterase"/>
    <property type="match status" value="1"/>
</dbReference>
<gene>
    <name evidence="1" type="ORF">Q9L58_001814</name>
</gene>
<keyword evidence="2" id="KW-1185">Reference proteome</keyword>
<proteinExistence type="predicted"/>